<sequence length="127" mass="15202">MYELKIEQAQKHLGFTIGKNRKRENVELRGVIFKLIRENDEYIPLQKIGKLFNKDHSTVIYALNNIDNWLFQNKKLFKVYEDLKPIFDTTPTNNLIIRKNGEVLENYQGLKNIKMLRIQNNFYIDLL</sequence>
<protein>
    <submittedName>
        <fullName evidence="2">Chromosomal replication initiator, DnaA C-terminal</fullName>
    </submittedName>
</protein>
<dbReference type="InterPro" id="IPR010921">
    <property type="entry name" value="Trp_repressor/repl_initiator"/>
</dbReference>
<evidence type="ECO:0000313" key="3">
    <source>
        <dbReference type="EMBL" id="CAB4151903.1"/>
    </source>
</evidence>
<dbReference type="EMBL" id="LR796322">
    <property type="protein sequence ID" value="CAB4136386.1"/>
    <property type="molecule type" value="Genomic_DNA"/>
</dbReference>
<dbReference type="SMART" id="SM00760">
    <property type="entry name" value="Bac_DnaA_C"/>
    <property type="match status" value="1"/>
</dbReference>
<organism evidence="2">
    <name type="scientific">uncultured Caudovirales phage</name>
    <dbReference type="NCBI Taxonomy" id="2100421"/>
    <lineage>
        <taxon>Viruses</taxon>
        <taxon>Duplodnaviria</taxon>
        <taxon>Heunggongvirae</taxon>
        <taxon>Uroviricota</taxon>
        <taxon>Caudoviricetes</taxon>
        <taxon>Peduoviridae</taxon>
        <taxon>Maltschvirus</taxon>
        <taxon>Maltschvirus maltsch</taxon>
    </lineage>
</organism>
<dbReference type="SUPFAM" id="SSF48295">
    <property type="entry name" value="TrpR-like"/>
    <property type="match status" value="1"/>
</dbReference>
<dbReference type="Pfam" id="PF08299">
    <property type="entry name" value="Bac_DnaA_C"/>
    <property type="match status" value="1"/>
</dbReference>
<dbReference type="InterPro" id="IPR013159">
    <property type="entry name" value="DnaA_C"/>
</dbReference>
<dbReference type="GO" id="GO:0005524">
    <property type="term" value="F:ATP binding"/>
    <property type="evidence" value="ECO:0007669"/>
    <property type="project" value="InterPro"/>
</dbReference>
<accession>A0A6J5LTQ5</accession>
<dbReference type="EMBL" id="LR796554">
    <property type="protein sequence ID" value="CAB4151903.1"/>
    <property type="molecule type" value="Genomic_DNA"/>
</dbReference>
<evidence type="ECO:0000313" key="2">
    <source>
        <dbReference type="EMBL" id="CAB4136386.1"/>
    </source>
</evidence>
<dbReference type="GO" id="GO:0006275">
    <property type="term" value="P:regulation of DNA replication"/>
    <property type="evidence" value="ECO:0007669"/>
    <property type="project" value="InterPro"/>
</dbReference>
<proteinExistence type="predicted"/>
<evidence type="ECO:0000259" key="1">
    <source>
        <dbReference type="SMART" id="SM00760"/>
    </source>
</evidence>
<dbReference type="PROSITE" id="PS01008">
    <property type="entry name" value="DNAA"/>
    <property type="match status" value="1"/>
</dbReference>
<feature type="domain" description="Chromosomal replication initiator DnaA C-terminal" evidence="1">
    <location>
        <begin position="1"/>
        <end position="66"/>
    </location>
</feature>
<name>A0A6J5LTQ5_9CAUD</name>
<dbReference type="Gene3D" id="1.10.1750.10">
    <property type="match status" value="1"/>
</dbReference>
<dbReference type="GO" id="GO:0006270">
    <property type="term" value="P:DNA replication initiation"/>
    <property type="evidence" value="ECO:0007669"/>
    <property type="project" value="InterPro"/>
</dbReference>
<gene>
    <name evidence="2" type="ORF">UFOVP304_12</name>
    <name evidence="3" type="ORF">UFOVP584_39</name>
</gene>
<dbReference type="InterPro" id="IPR018312">
    <property type="entry name" value="Chromosome_initiator_DnaA_CS"/>
</dbReference>
<reference evidence="2" key="1">
    <citation type="submission" date="2020-04" db="EMBL/GenBank/DDBJ databases">
        <authorList>
            <person name="Chiriac C."/>
            <person name="Salcher M."/>
            <person name="Ghai R."/>
            <person name="Kavagutti S V."/>
        </authorList>
    </citation>
    <scope>NUCLEOTIDE SEQUENCE</scope>
</reference>
<dbReference type="GO" id="GO:0003688">
    <property type="term" value="F:DNA replication origin binding"/>
    <property type="evidence" value="ECO:0007669"/>
    <property type="project" value="InterPro"/>
</dbReference>